<dbReference type="PANTHER" id="PTHR47959">
    <property type="entry name" value="ATP-DEPENDENT RNA HELICASE RHLE-RELATED"/>
    <property type="match status" value="1"/>
</dbReference>
<dbReference type="InterPro" id="IPR050079">
    <property type="entry name" value="DEAD_box_RNA_helicase"/>
</dbReference>
<dbReference type="GO" id="GO:0004386">
    <property type="term" value="F:helicase activity"/>
    <property type="evidence" value="ECO:0007669"/>
    <property type="project" value="UniProtKB-KW"/>
</dbReference>
<dbReference type="CDD" id="cd18787">
    <property type="entry name" value="SF2_C_DEAD"/>
    <property type="match status" value="1"/>
</dbReference>
<evidence type="ECO:0000256" key="2">
    <source>
        <dbReference type="ARBA" id="ARBA00022801"/>
    </source>
</evidence>
<dbReference type="SUPFAM" id="SSF52540">
    <property type="entry name" value="P-loop containing nucleoside triphosphate hydrolases"/>
    <property type="match status" value="1"/>
</dbReference>
<evidence type="ECO:0000256" key="8">
    <source>
        <dbReference type="SAM" id="MobiDB-lite"/>
    </source>
</evidence>
<evidence type="ECO:0000313" key="13">
    <source>
        <dbReference type="Proteomes" id="UP000646484"/>
    </source>
</evidence>
<dbReference type="RefSeq" id="WP_186975646.1">
    <property type="nucleotide sequence ID" value="NZ_JACOOH010000003.1"/>
</dbReference>
<dbReference type="PROSITE" id="PS00039">
    <property type="entry name" value="DEAD_ATP_HELICASE"/>
    <property type="match status" value="1"/>
</dbReference>
<gene>
    <name evidence="12" type="ORF">H8S64_07865</name>
</gene>
<dbReference type="Gene3D" id="3.40.50.300">
    <property type="entry name" value="P-loop containing nucleotide triphosphate hydrolases"/>
    <property type="match status" value="2"/>
</dbReference>
<dbReference type="PROSITE" id="PS51192">
    <property type="entry name" value="HELICASE_ATP_BIND_1"/>
    <property type="match status" value="1"/>
</dbReference>
<evidence type="ECO:0000256" key="1">
    <source>
        <dbReference type="ARBA" id="ARBA00022741"/>
    </source>
</evidence>
<evidence type="ECO:0000259" key="9">
    <source>
        <dbReference type="PROSITE" id="PS51192"/>
    </source>
</evidence>
<sequence>MRFDELELEDEVLQGLDAMNFQETTPIQELTIPVILEGKDLIACAQTGTGKTAAYTLPILNRLVKDEKKNDAVQAVIMAPTRELAQQIDVQFEGFSYFLPVSTVVVYGGGDGALWDQQKKALRMGADVAIATPGRLIAHLQHSDVDLSQVKYFILDEADRMLDMGFFDDIMQIVNKLPKDRQTILFSATMPPKIRQLAQNVLRDPVEINVAVSKPNEAIMQAAYICREYQKMGIIEELFNKPVLHKTLIFASSKQKVKDLAFTLKRKKFNVAAMHSDLEQPEREAVMMNFKNNKTDILVATDIVSRGIDIDDIGLVINFDVPHDPEDYIHRIGRTARADAEGVALTFVSEAEQGKFYRIEQFIGEEVYKIPIPANLGEAPAYNPKAFNHGSSKGRGGKPGNRSFVKKKNYAKRGGSPQN</sequence>
<evidence type="ECO:0000259" key="10">
    <source>
        <dbReference type="PROSITE" id="PS51194"/>
    </source>
</evidence>
<dbReference type="Pfam" id="PF00270">
    <property type="entry name" value="DEAD"/>
    <property type="match status" value="1"/>
</dbReference>
<evidence type="ECO:0000256" key="6">
    <source>
        <dbReference type="PROSITE-ProRule" id="PRU00552"/>
    </source>
</evidence>
<dbReference type="Proteomes" id="UP000646484">
    <property type="component" value="Unassembled WGS sequence"/>
</dbReference>
<keyword evidence="1 7" id="KW-0547">Nucleotide-binding</keyword>
<comment type="caution">
    <text evidence="12">The sequence shown here is derived from an EMBL/GenBank/DDBJ whole genome shotgun (WGS) entry which is preliminary data.</text>
</comment>
<dbReference type="InterPro" id="IPR014014">
    <property type="entry name" value="RNA_helicase_DEAD_Q_motif"/>
</dbReference>
<dbReference type="SMART" id="SM00487">
    <property type="entry name" value="DEXDc"/>
    <property type="match status" value="1"/>
</dbReference>
<dbReference type="PANTHER" id="PTHR47959:SF13">
    <property type="entry name" value="ATP-DEPENDENT RNA HELICASE RHLE"/>
    <property type="match status" value="1"/>
</dbReference>
<keyword evidence="4 7" id="KW-0067">ATP-binding</keyword>
<dbReference type="InterPro" id="IPR014001">
    <property type="entry name" value="Helicase_ATP-bd"/>
</dbReference>
<dbReference type="Pfam" id="PF00271">
    <property type="entry name" value="Helicase_C"/>
    <property type="match status" value="1"/>
</dbReference>
<evidence type="ECO:0000256" key="7">
    <source>
        <dbReference type="RuleBase" id="RU000492"/>
    </source>
</evidence>
<evidence type="ECO:0000259" key="11">
    <source>
        <dbReference type="PROSITE" id="PS51195"/>
    </source>
</evidence>
<feature type="short sequence motif" description="Q motif" evidence="6">
    <location>
        <begin position="1"/>
        <end position="29"/>
    </location>
</feature>
<feature type="domain" description="Helicase C-terminal" evidence="10">
    <location>
        <begin position="234"/>
        <end position="378"/>
    </location>
</feature>
<evidence type="ECO:0000256" key="5">
    <source>
        <dbReference type="ARBA" id="ARBA00038437"/>
    </source>
</evidence>
<dbReference type="SMART" id="SM00490">
    <property type="entry name" value="HELICc"/>
    <property type="match status" value="1"/>
</dbReference>
<comment type="similarity">
    <text evidence="5 7">Belongs to the DEAD box helicase family.</text>
</comment>
<reference evidence="12 13" key="1">
    <citation type="submission" date="2020-08" db="EMBL/GenBank/DDBJ databases">
        <title>Genome public.</title>
        <authorList>
            <person name="Liu C."/>
            <person name="Sun Q."/>
        </authorList>
    </citation>
    <scope>NUCLEOTIDE SEQUENCE [LARGE SCALE GENOMIC DNA]</scope>
    <source>
        <strain evidence="12 13">NSJ-56</strain>
    </source>
</reference>
<name>A0ABR7CZB1_9BACT</name>
<dbReference type="InterPro" id="IPR001650">
    <property type="entry name" value="Helicase_C-like"/>
</dbReference>
<proteinExistence type="inferred from homology"/>
<dbReference type="PROSITE" id="PS51194">
    <property type="entry name" value="HELICASE_CTER"/>
    <property type="match status" value="1"/>
</dbReference>
<organism evidence="12 13">
    <name type="scientific">Butyricimonas hominis</name>
    <dbReference type="NCBI Taxonomy" id="2763032"/>
    <lineage>
        <taxon>Bacteria</taxon>
        <taxon>Pseudomonadati</taxon>
        <taxon>Bacteroidota</taxon>
        <taxon>Bacteroidia</taxon>
        <taxon>Bacteroidales</taxon>
        <taxon>Odoribacteraceae</taxon>
        <taxon>Butyricimonas</taxon>
    </lineage>
</organism>
<protein>
    <submittedName>
        <fullName evidence="12">DEAD/DEAH box helicase</fullName>
    </submittedName>
</protein>
<keyword evidence="3 7" id="KW-0347">Helicase</keyword>
<evidence type="ECO:0000313" key="12">
    <source>
        <dbReference type="EMBL" id="MBC5621011.1"/>
    </source>
</evidence>
<dbReference type="InterPro" id="IPR027417">
    <property type="entry name" value="P-loop_NTPase"/>
</dbReference>
<keyword evidence="2 7" id="KW-0378">Hydrolase</keyword>
<dbReference type="InterPro" id="IPR011545">
    <property type="entry name" value="DEAD/DEAH_box_helicase_dom"/>
</dbReference>
<feature type="domain" description="DEAD-box RNA helicase Q" evidence="11">
    <location>
        <begin position="1"/>
        <end position="29"/>
    </location>
</feature>
<dbReference type="InterPro" id="IPR000629">
    <property type="entry name" value="RNA-helicase_DEAD-box_CS"/>
</dbReference>
<accession>A0ABR7CZB1</accession>
<dbReference type="InterPro" id="IPR044742">
    <property type="entry name" value="DEAD/DEAH_RhlB"/>
</dbReference>
<dbReference type="PROSITE" id="PS51195">
    <property type="entry name" value="Q_MOTIF"/>
    <property type="match status" value="1"/>
</dbReference>
<dbReference type="EMBL" id="JACOOH010000003">
    <property type="protein sequence ID" value="MBC5621011.1"/>
    <property type="molecule type" value="Genomic_DNA"/>
</dbReference>
<feature type="region of interest" description="Disordered" evidence="8">
    <location>
        <begin position="385"/>
        <end position="419"/>
    </location>
</feature>
<feature type="domain" description="Helicase ATP-binding" evidence="9">
    <location>
        <begin position="32"/>
        <end position="208"/>
    </location>
</feature>
<evidence type="ECO:0000256" key="3">
    <source>
        <dbReference type="ARBA" id="ARBA00022806"/>
    </source>
</evidence>
<evidence type="ECO:0000256" key="4">
    <source>
        <dbReference type="ARBA" id="ARBA00022840"/>
    </source>
</evidence>
<dbReference type="CDD" id="cd00268">
    <property type="entry name" value="DEADc"/>
    <property type="match status" value="1"/>
</dbReference>
<keyword evidence="13" id="KW-1185">Reference proteome</keyword>